<dbReference type="InterPro" id="IPR011083">
    <property type="entry name" value="Phage_tail_collar_dom"/>
</dbReference>
<reference evidence="3" key="1">
    <citation type="submission" date="2015-07" db="EMBL/GenBank/DDBJ databases">
        <authorList>
            <person name="Rodrigo-Torres Lidia"/>
            <person name="Arahal R.David."/>
        </authorList>
    </citation>
    <scope>NUCLEOTIDE SEQUENCE [LARGE SCALE GENOMIC DNA]</scope>
    <source>
        <strain evidence="3">CECT 5112</strain>
    </source>
</reference>
<sequence length="205" mass="21036">MEDQYIGMLACLGFTFAPRNFGFCAGGLVAISQNNALFSLIGTIYGGDGRTTFGLPDLRGRAAISQGRFPGSQFNWIAGQKISQETHTLSILEMPSHDHAASLAGTSVASSTDVEVSTTQGTLSVPSSGDYIGAGPPFGAAQPAYVPSGSEGTTVPLGGVSTNSALVGGSVTIGRTGGSQSFSIMQPVQALNWCICLFGLYPSRS</sequence>
<keyword evidence="3" id="KW-1185">Reference proteome</keyword>
<accession>A0A0M7AFT7</accession>
<protein>
    <submittedName>
        <fullName evidence="2">Phage Tail Collar Domain protein</fullName>
    </submittedName>
</protein>
<dbReference type="InterPro" id="IPR037053">
    <property type="entry name" value="Phage_tail_collar_dom_sf"/>
</dbReference>
<dbReference type="Proteomes" id="UP000053235">
    <property type="component" value="Unassembled WGS sequence"/>
</dbReference>
<name>A0A0M7AFT7_9HYPH</name>
<gene>
    <name evidence="2" type="ORF">LAX5112_03495</name>
</gene>
<organism evidence="2 3">
    <name type="scientific">Roseibium alexandrii</name>
    <dbReference type="NCBI Taxonomy" id="388408"/>
    <lineage>
        <taxon>Bacteria</taxon>
        <taxon>Pseudomonadati</taxon>
        <taxon>Pseudomonadota</taxon>
        <taxon>Alphaproteobacteria</taxon>
        <taxon>Hyphomicrobiales</taxon>
        <taxon>Stappiaceae</taxon>
        <taxon>Roseibium</taxon>
    </lineage>
</organism>
<dbReference type="Pfam" id="PF07484">
    <property type="entry name" value="Collar"/>
    <property type="match status" value="1"/>
</dbReference>
<dbReference type="Gene3D" id="3.90.1340.10">
    <property type="entry name" value="Phage tail collar domain"/>
    <property type="match status" value="1"/>
</dbReference>
<evidence type="ECO:0000259" key="1">
    <source>
        <dbReference type="Pfam" id="PF07484"/>
    </source>
</evidence>
<dbReference type="EMBL" id="CXWD01000014">
    <property type="protein sequence ID" value="CTQ73302.1"/>
    <property type="molecule type" value="Genomic_DNA"/>
</dbReference>
<evidence type="ECO:0000313" key="2">
    <source>
        <dbReference type="EMBL" id="CTQ73302.1"/>
    </source>
</evidence>
<feature type="domain" description="Phage tail collar" evidence="1">
    <location>
        <begin position="7"/>
        <end position="62"/>
    </location>
</feature>
<evidence type="ECO:0000313" key="3">
    <source>
        <dbReference type="Proteomes" id="UP000053235"/>
    </source>
</evidence>
<dbReference type="STRING" id="388408.LAX5112_03495"/>
<proteinExistence type="predicted"/>
<dbReference type="AlphaFoldDB" id="A0A0M7AFT7"/>
<dbReference type="RefSeq" id="WP_008196547.1">
    <property type="nucleotide sequence ID" value="NZ_CXWD01000014.1"/>
</dbReference>
<dbReference type="SUPFAM" id="SSF88874">
    <property type="entry name" value="Receptor-binding domain of short tail fibre protein gp12"/>
    <property type="match status" value="1"/>
</dbReference>